<feature type="non-terminal residue" evidence="2">
    <location>
        <position position="1"/>
    </location>
</feature>
<accession>A0ABD0M1B2</accession>
<name>A0ABD0M1B2_9CAEN</name>
<feature type="non-terminal residue" evidence="2">
    <location>
        <position position="234"/>
    </location>
</feature>
<organism evidence="2 3">
    <name type="scientific">Batillaria attramentaria</name>
    <dbReference type="NCBI Taxonomy" id="370345"/>
    <lineage>
        <taxon>Eukaryota</taxon>
        <taxon>Metazoa</taxon>
        <taxon>Spiralia</taxon>
        <taxon>Lophotrochozoa</taxon>
        <taxon>Mollusca</taxon>
        <taxon>Gastropoda</taxon>
        <taxon>Caenogastropoda</taxon>
        <taxon>Sorbeoconcha</taxon>
        <taxon>Cerithioidea</taxon>
        <taxon>Batillariidae</taxon>
        <taxon>Batillaria</taxon>
    </lineage>
</organism>
<evidence type="ECO:0000256" key="1">
    <source>
        <dbReference type="SAM" id="MobiDB-lite"/>
    </source>
</evidence>
<keyword evidence="3" id="KW-1185">Reference proteome</keyword>
<feature type="region of interest" description="Disordered" evidence="1">
    <location>
        <begin position="146"/>
        <end position="181"/>
    </location>
</feature>
<protein>
    <submittedName>
        <fullName evidence="2">Uncharacterized protein</fullName>
    </submittedName>
</protein>
<proteinExistence type="predicted"/>
<evidence type="ECO:0000313" key="3">
    <source>
        <dbReference type="Proteomes" id="UP001519460"/>
    </source>
</evidence>
<gene>
    <name evidence="2" type="ORF">BaRGS_00003653</name>
</gene>
<sequence>SILDGIFRAAESCELTAYINRVGRANIQRALGQLSREEAAKYEAFIQEQMQAEADGTCGRTQTGTSQTADAVQQMQAEADGTCTRRQSRQIDEARRVMTGLLQASLDCQLTSFVNRIDPQLLQRAFAAMGDDAARIRQFVSEKLREESAGRCGGDGPVRTETRPPTRPTTSRPRLDTAVSGQDATVRRVVEGVFQAASQCRLTAFVRSVDRQLLARVINSFGDRATRFEQFIGQ</sequence>
<comment type="caution">
    <text evidence="2">The sequence shown here is derived from an EMBL/GenBank/DDBJ whole genome shotgun (WGS) entry which is preliminary data.</text>
</comment>
<dbReference type="EMBL" id="JACVVK020000012">
    <property type="protein sequence ID" value="KAK7505083.1"/>
    <property type="molecule type" value="Genomic_DNA"/>
</dbReference>
<reference evidence="2 3" key="1">
    <citation type="journal article" date="2023" name="Sci. Data">
        <title>Genome assembly of the Korean intertidal mud-creeper Batillaria attramentaria.</title>
        <authorList>
            <person name="Patra A.K."/>
            <person name="Ho P.T."/>
            <person name="Jun S."/>
            <person name="Lee S.J."/>
            <person name="Kim Y."/>
            <person name="Won Y.J."/>
        </authorList>
    </citation>
    <scope>NUCLEOTIDE SEQUENCE [LARGE SCALE GENOMIC DNA]</scope>
    <source>
        <strain evidence="2">Wonlab-2016</strain>
    </source>
</reference>
<dbReference type="Proteomes" id="UP001519460">
    <property type="component" value="Unassembled WGS sequence"/>
</dbReference>
<dbReference type="AlphaFoldDB" id="A0ABD0M1B2"/>
<evidence type="ECO:0000313" key="2">
    <source>
        <dbReference type="EMBL" id="KAK7505083.1"/>
    </source>
</evidence>